<sequence length="131" mass="14420">MYLPSAQHTSSCFIMPSTRIPTGLKMTCARNCLGAHAKQIDDNCHPNANTSWLIPQMPRCGWLDFISGGPIVSEMVSRMSHQGNHDLPGDKTSRSQDRLAPHLGPCQVRTTVEAAKDLCFESCSFHTPQPL</sequence>
<gene>
    <name evidence="1" type="ORF">CC84DRAFT_476201</name>
</gene>
<evidence type="ECO:0000313" key="2">
    <source>
        <dbReference type="Proteomes" id="UP000077069"/>
    </source>
</evidence>
<protein>
    <submittedName>
        <fullName evidence="1">Uncharacterized protein</fullName>
    </submittedName>
</protein>
<dbReference type="InParanoid" id="A0A177CRX0"/>
<name>A0A177CRX0_9PLEO</name>
<dbReference type="EMBL" id="KV441549">
    <property type="protein sequence ID" value="OAG10273.1"/>
    <property type="molecule type" value="Genomic_DNA"/>
</dbReference>
<dbReference type="Proteomes" id="UP000077069">
    <property type="component" value="Unassembled WGS sequence"/>
</dbReference>
<dbReference type="RefSeq" id="XP_018040638.1">
    <property type="nucleotide sequence ID" value="XM_018186419.1"/>
</dbReference>
<proteinExistence type="predicted"/>
<organism evidence="1 2">
    <name type="scientific">Paraphaeosphaeria sporulosa</name>
    <dbReference type="NCBI Taxonomy" id="1460663"/>
    <lineage>
        <taxon>Eukaryota</taxon>
        <taxon>Fungi</taxon>
        <taxon>Dikarya</taxon>
        <taxon>Ascomycota</taxon>
        <taxon>Pezizomycotina</taxon>
        <taxon>Dothideomycetes</taxon>
        <taxon>Pleosporomycetidae</taxon>
        <taxon>Pleosporales</taxon>
        <taxon>Massarineae</taxon>
        <taxon>Didymosphaeriaceae</taxon>
        <taxon>Paraphaeosphaeria</taxon>
    </lineage>
</organism>
<accession>A0A177CRX0</accession>
<dbReference type="AlphaFoldDB" id="A0A177CRX0"/>
<evidence type="ECO:0000313" key="1">
    <source>
        <dbReference type="EMBL" id="OAG10273.1"/>
    </source>
</evidence>
<reference evidence="1 2" key="1">
    <citation type="submission" date="2016-05" db="EMBL/GenBank/DDBJ databases">
        <title>Comparative analysis of secretome profiles of manganese(II)-oxidizing ascomycete fungi.</title>
        <authorList>
            <consortium name="DOE Joint Genome Institute"/>
            <person name="Zeiner C.A."/>
            <person name="Purvine S.O."/>
            <person name="Zink E.M."/>
            <person name="Wu S."/>
            <person name="Pasa-Tolic L."/>
            <person name="Chaput D.L."/>
            <person name="Haridas S."/>
            <person name="Grigoriev I.V."/>
            <person name="Santelli C.M."/>
            <person name="Hansel C.M."/>
        </authorList>
    </citation>
    <scope>NUCLEOTIDE SEQUENCE [LARGE SCALE GENOMIC DNA]</scope>
    <source>
        <strain evidence="1 2">AP3s5-JAC2a</strain>
    </source>
</reference>
<dbReference type="GeneID" id="28769905"/>
<keyword evidence="2" id="KW-1185">Reference proteome</keyword>